<dbReference type="eggNOG" id="COG2226">
    <property type="taxonomic scope" value="Bacteria"/>
</dbReference>
<proteinExistence type="predicted"/>
<dbReference type="OrthoDB" id="9795864at2"/>
<dbReference type="STRING" id="317735.RU98_GL003010"/>
<dbReference type="CDD" id="cd02440">
    <property type="entry name" value="AdoMet_MTases"/>
    <property type="match status" value="1"/>
</dbReference>
<evidence type="ECO:0000313" key="3">
    <source>
        <dbReference type="Proteomes" id="UP000013840"/>
    </source>
</evidence>
<gene>
    <name evidence="2" type="ORF">UC7_02715</name>
</gene>
<accession>R3W6R6</accession>
<dbReference type="InterPro" id="IPR052939">
    <property type="entry name" value="23S_rRNA_MeTrnsfrase_RlmA"/>
</dbReference>
<organism evidence="2 3">
    <name type="scientific">Enterococcus caccae ATCC BAA-1240</name>
    <dbReference type="NCBI Taxonomy" id="1158612"/>
    <lineage>
        <taxon>Bacteria</taxon>
        <taxon>Bacillati</taxon>
        <taxon>Bacillota</taxon>
        <taxon>Bacilli</taxon>
        <taxon>Lactobacillales</taxon>
        <taxon>Enterococcaceae</taxon>
        <taxon>Enterococcus</taxon>
    </lineage>
</organism>
<reference evidence="2 3" key="1">
    <citation type="submission" date="2013-02" db="EMBL/GenBank/DDBJ databases">
        <title>The Genome Sequence of Enterococcus caccae BAA-1240.</title>
        <authorList>
            <consortium name="The Broad Institute Genome Sequencing Platform"/>
            <consortium name="The Broad Institute Genome Sequencing Center for Infectious Disease"/>
            <person name="Earl A.M."/>
            <person name="Gilmore M.S."/>
            <person name="Lebreton F."/>
            <person name="Walker B."/>
            <person name="Young S.K."/>
            <person name="Zeng Q."/>
            <person name="Gargeya S."/>
            <person name="Fitzgerald M."/>
            <person name="Haas B."/>
            <person name="Abouelleil A."/>
            <person name="Alvarado L."/>
            <person name="Arachchi H.M."/>
            <person name="Berlin A.M."/>
            <person name="Chapman S.B."/>
            <person name="Dewar J."/>
            <person name="Goldberg J."/>
            <person name="Griggs A."/>
            <person name="Gujja S."/>
            <person name="Hansen M."/>
            <person name="Howarth C."/>
            <person name="Imamovic A."/>
            <person name="Larimer J."/>
            <person name="McCowan C."/>
            <person name="Murphy C."/>
            <person name="Neiman D."/>
            <person name="Pearson M."/>
            <person name="Priest M."/>
            <person name="Roberts A."/>
            <person name="Saif S."/>
            <person name="Shea T."/>
            <person name="Sisk P."/>
            <person name="Sykes S."/>
            <person name="Wortman J."/>
            <person name="Nusbaum C."/>
            <person name="Birren B."/>
        </authorList>
    </citation>
    <scope>NUCLEOTIDE SEQUENCE [LARGE SCALE GENOMIC DNA]</scope>
    <source>
        <strain evidence="2 3">ATCC BAA-1240</strain>
    </source>
</reference>
<dbReference type="PATRIC" id="fig|1158612.3.peg.2680"/>
<dbReference type="Gene3D" id="3.40.50.150">
    <property type="entry name" value="Vaccinia Virus protein VP39"/>
    <property type="match status" value="1"/>
</dbReference>
<dbReference type="PANTHER" id="PTHR43460">
    <property type="entry name" value="METHYLTRANSFERASE"/>
    <property type="match status" value="1"/>
</dbReference>
<name>R3W6R6_9ENTE</name>
<evidence type="ECO:0000313" key="2">
    <source>
        <dbReference type="EMBL" id="EOL43386.1"/>
    </source>
</evidence>
<evidence type="ECO:0000259" key="1">
    <source>
        <dbReference type="Pfam" id="PF08241"/>
    </source>
</evidence>
<protein>
    <recommendedName>
        <fullName evidence="1">Methyltransferase type 11 domain-containing protein</fullName>
    </recommendedName>
</protein>
<dbReference type="AlphaFoldDB" id="R3W6R6"/>
<dbReference type="GO" id="GO:0008757">
    <property type="term" value="F:S-adenosylmethionine-dependent methyltransferase activity"/>
    <property type="evidence" value="ECO:0007669"/>
    <property type="project" value="InterPro"/>
</dbReference>
<dbReference type="SUPFAM" id="SSF53335">
    <property type="entry name" value="S-adenosyl-L-methionine-dependent methyltransferases"/>
    <property type="match status" value="1"/>
</dbReference>
<sequence length="252" mass="29725">MKTMELKKYWQTIENVEFNGWNFSYMESRWKQENLPWSYCDLVSDYLSSDMDLLDMGTGGGELLLTFAHPYEKTSVTEGWQPNYQLLKNVLQPQGVTVTFVDETDHLNFLNNSFDIVLNRHESYDPKEVARVLKPGGIFITQQVGDKNGKILSAKLETTLQDKSQEWSIKTAKEALAKSRFDILYADEYFPYQDFFDMEGLIYYVKQIPWEYPEFSVETHFQQLLNVRNEQINKGYFRNQQHRFVLVGKLRD</sequence>
<dbReference type="Proteomes" id="UP000013840">
    <property type="component" value="Unassembled WGS sequence"/>
</dbReference>
<feature type="domain" description="Methyltransferase type 11" evidence="1">
    <location>
        <begin position="54"/>
        <end position="140"/>
    </location>
</feature>
<dbReference type="RefSeq" id="WP_010772800.1">
    <property type="nucleotide sequence ID" value="NZ_KB946335.1"/>
</dbReference>
<keyword evidence="3" id="KW-1185">Reference proteome</keyword>
<dbReference type="InterPro" id="IPR029063">
    <property type="entry name" value="SAM-dependent_MTases_sf"/>
</dbReference>
<comment type="caution">
    <text evidence="2">The sequence shown here is derived from an EMBL/GenBank/DDBJ whole genome shotgun (WGS) entry which is preliminary data.</text>
</comment>
<dbReference type="Pfam" id="PF08241">
    <property type="entry name" value="Methyltransf_11"/>
    <property type="match status" value="1"/>
</dbReference>
<dbReference type="EMBL" id="AJAU01000022">
    <property type="protein sequence ID" value="EOL43386.1"/>
    <property type="molecule type" value="Genomic_DNA"/>
</dbReference>
<dbReference type="PANTHER" id="PTHR43460:SF1">
    <property type="entry name" value="METHYLTRANSFERASE TYPE 11 DOMAIN-CONTAINING PROTEIN"/>
    <property type="match status" value="1"/>
</dbReference>
<dbReference type="InterPro" id="IPR013216">
    <property type="entry name" value="Methyltransf_11"/>
</dbReference>